<keyword evidence="2" id="KW-0813">Transport</keyword>
<feature type="domain" description="Ion transport" evidence="12">
    <location>
        <begin position="261"/>
        <end position="472"/>
    </location>
</feature>
<feature type="domain" description="Ion transport" evidence="12">
    <location>
        <begin position="605"/>
        <end position="821"/>
    </location>
</feature>
<keyword evidence="5" id="KW-0106">Calcium</keyword>
<keyword evidence="8 11" id="KW-0472">Membrane</keyword>
<evidence type="ECO:0000256" key="3">
    <source>
        <dbReference type="ARBA" id="ARBA00022692"/>
    </source>
</evidence>
<keyword evidence="14" id="KW-1185">Reference proteome</keyword>
<feature type="transmembrane region" description="Helical" evidence="11">
    <location>
        <begin position="643"/>
        <end position="661"/>
    </location>
</feature>
<feature type="transmembrane region" description="Helical" evidence="11">
    <location>
        <begin position="355"/>
        <end position="382"/>
    </location>
</feature>
<evidence type="ECO:0000256" key="2">
    <source>
        <dbReference type="ARBA" id="ARBA00022448"/>
    </source>
</evidence>
<evidence type="ECO:0000256" key="8">
    <source>
        <dbReference type="ARBA" id="ARBA00023136"/>
    </source>
</evidence>
<feature type="transmembrane region" description="Helical" evidence="11">
    <location>
        <begin position="292"/>
        <end position="314"/>
    </location>
</feature>
<evidence type="ECO:0000256" key="9">
    <source>
        <dbReference type="ARBA" id="ARBA00023303"/>
    </source>
</evidence>
<comment type="caution">
    <text evidence="13">The sequence shown here is derived from an EMBL/GenBank/DDBJ whole genome shotgun (WGS) entry which is preliminary data.</text>
</comment>
<dbReference type="Pfam" id="PF21672">
    <property type="entry name" value="COMM_HN"/>
    <property type="match status" value="1"/>
</dbReference>
<reference evidence="13 14" key="1">
    <citation type="submission" date="2017-12" db="EMBL/GenBank/DDBJ databases">
        <title>Sequencing, de novo assembly and annotation of complete genome of a new Thraustochytrid species, strain FCC1311.</title>
        <authorList>
            <person name="Sedici K."/>
            <person name="Godart F."/>
            <person name="Aiese Cigliano R."/>
            <person name="Sanseverino W."/>
            <person name="Barakat M."/>
            <person name="Ortet P."/>
            <person name="Marechal E."/>
            <person name="Cagnac O."/>
            <person name="Amato A."/>
        </authorList>
    </citation>
    <scope>NUCLEOTIDE SEQUENCE [LARGE SCALE GENOMIC DNA]</scope>
</reference>
<evidence type="ECO:0000256" key="1">
    <source>
        <dbReference type="ARBA" id="ARBA00004141"/>
    </source>
</evidence>
<feature type="transmembrane region" description="Helical" evidence="11">
    <location>
        <begin position="326"/>
        <end position="348"/>
    </location>
</feature>
<keyword evidence="6 11" id="KW-1133">Transmembrane helix</keyword>
<dbReference type="InterPro" id="IPR044581">
    <property type="entry name" value="TPC1_plant"/>
</dbReference>
<evidence type="ECO:0000256" key="7">
    <source>
        <dbReference type="ARBA" id="ARBA00023065"/>
    </source>
</evidence>
<protein>
    <submittedName>
        <fullName evidence="13">COMM domain-containing protein 4</fullName>
    </submittedName>
</protein>
<dbReference type="Gene3D" id="1.10.287.70">
    <property type="match status" value="2"/>
</dbReference>
<dbReference type="InParanoid" id="A0A2R5GLQ8"/>
<sequence>MKFRVCGGLDAPDWVLAQTSRVGALAVAPGTLAKLAVCAARNLEAAGVTAAGHGSIMDTVGETAALQDALAFSSRTELEAALGVVEFLVTNSVKYEVRGSRLINELTQLGLSKAGADELEAVVDEHWERLCSAARQSILRLGRPHPKSPANVIVPDEANVVNTAEMTIDNDDKTSDQDQKLPMDGAAHLGLDIWRGHTDSHLGTPSALKWRFIYWSWPVQALLKAAAMGLMLLAGWDGLYDCSPRASYADKCTISHAERSVQASETLVIAVLIIGYAIQIKYKGRRMLLSDMWFMGVGLALVLCAVTLLAHIFTLSKLRPEEGERILVAHAFWVARALLRPVPFLHLFPDVRRALVILVALIPRVTGVFVVVLLVACVFALFGRVLVLDDAVPGADYGLEGNGFESLYESVLTTFWWAFGDNGPEPGDQIGLPGYKDGHFWAFYWVIFTILQTFYLIQVVTAVVFDEFGEMVEIDKKRREQFIRSRANDLLSMLQEGDQALLGERIARLNTSMHIFRFGGFRLFQVSETKEFSSEELARMILQHYAVQSRDARAHRIVGALRWTLENRVSVGLFRVAAALNAFLLLGSHETVGESESGLVGSTSPVADLALLVITIAYLADLLMALIVYMTPPRPFSLWQSAVLMRYVLTTLAITVTLFHACFREEVRLRSLHFEFHSLLLLQALDAIRIVPSMDLTFRIMAQVAPAMTNLVLALFCAMYSWSVIGVSIHRGRILTSNEDLADDSVGALFTMNFNTVFGGMYTLFMALYGNNVQQFTTQFYIVSGWAGLLHFFLFYLWGTLIAANVVISVLLDVHQSVQKQRILSRSAVAVTPEPDSKSSDSIAAVPMKPSEAAMTSLDDNNKDVVFEKSSESKLMPPTEVAKVVDE</sequence>
<dbReference type="EMBL" id="BEYU01000082">
    <property type="protein sequence ID" value="GBG30678.1"/>
    <property type="molecule type" value="Genomic_DNA"/>
</dbReference>
<evidence type="ECO:0000256" key="5">
    <source>
        <dbReference type="ARBA" id="ARBA00022837"/>
    </source>
</evidence>
<comment type="subcellular location">
    <subcellularLocation>
        <location evidence="1">Membrane</location>
        <topology evidence="1">Multi-pass membrane protein</topology>
    </subcellularLocation>
</comment>
<name>A0A2R5GLQ8_9STRA</name>
<evidence type="ECO:0000313" key="13">
    <source>
        <dbReference type="EMBL" id="GBG30678.1"/>
    </source>
</evidence>
<dbReference type="GO" id="GO:0005245">
    <property type="term" value="F:voltage-gated calcium channel activity"/>
    <property type="evidence" value="ECO:0007669"/>
    <property type="project" value="InterPro"/>
</dbReference>
<feature type="transmembrane region" description="Helical" evidence="11">
    <location>
        <begin position="789"/>
        <end position="812"/>
    </location>
</feature>
<organism evidence="13 14">
    <name type="scientific">Hondaea fermentalgiana</name>
    <dbReference type="NCBI Taxonomy" id="2315210"/>
    <lineage>
        <taxon>Eukaryota</taxon>
        <taxon>Sar</taxon>
        <taxon>Stramenopiles</taxon>
        <taxon>Bigyra</taxon>
        <taxon>Labyrinthulomycetes</taxon>
        <taxon>Thraustochytrida</taxon>
        <taxon>Thraustochytriidae</taxon>
        <taxon>Hondaea</taxon>
    </lineage>
</organism>
<dbReference type="AlphaFoldDB" id="A0A2R5GLQ8"/>
<accession>A0A2R5GLQ8</accession>
<proteinExistence type="predicted"/>
<dbReference type="PANTHER" id="PTHR46988:SF2">
    <property type="entry name" value="TWO PORE CALCIUM CHANNEL PROTEIN 1"/>
    <property type="match status" value="1"/>
</dbReference>
<feature type="transmembrane region" description="Helical" evidence="11">
    <location>
        <begin position="261"/>
        <end position="280"/>
    </location>
</feature>
<evidence type="ECO:0000256" key="6">
    <source>
        <dbReference type="ARBA" id="ARBA00022989"/>
    </source>
</evidence>
<dbReference type="OrthoDB" id="284322at2759"/>
<evidence type="ECO:0000256" key="4">
    <source>
        <dbReference type="ARBA" id="ARBA00022737"/>
    </source>
</evidence>
<evidence type="ECO:0000256" key="11">
    <source>
        <dbReference type="SAM" id="Phobius"/>
    </source>
</evidence>
<keyword evidence="3 11" id="KW-0812">Transmembrane</keyword>
<dbReference type="Proteomes" id="UP000241890">
    <property type="component" value="Unassembled WGS sequence"/>
</dbReference>
<dbReference type="Pfam" id="PF00520">
    <property type="entry name" value="Ion_trans"/>
    <property type="match status" value="2"/>
</dbReference>
<feature type="transmembrane region" description="Helical" evidence="11">
    <location>
        <begin position="442"/>
        <end position="469"/>
    </location>
</feature>
<feature type="transmembrane region" description="Helical" evidence="11">
    <location>
        <begin position="609"/>
        <end position="631"/>
    </location>
</feature>
<keyword evidence="7" id="KW-0406">Ion transport</keyword>
<evidence type="ECO:0000313" key="14">
    <source>
        <dbReference type="Proteomes" id="UP000241890"/>
    </source>
</evidence>
<gene>
    <name evidence="13" type="ORF">FCC1311_068982</name>
</gene>
<feature type="region of interest" description="Disordered" evidence="10">
    <location>
        <begin position="868"/>
        <end position="887"/>
    </location>
</feature>
<keyword evidence="4" id="KW-0677">Repeat</keyword>
<keyword evidence="9" id="KW-0407">Ion channel</keyword>
<dbReference type="InterPro" id="IPR005821">
    <property type="entry name" value="Ion_trans_dom"/>
</dbReference>
<dbReference type="PANTHER" id="PTHR46988">
    <property type="entry name" value="TWO PORE CALCIUM CHANNEL PROTEIN 1"/>
    <property type="match status" value="1"/>
</dbReference>
<feature type="transmembrane region" description="Helical" evidence="11">
    <location>
        <begin position="700"/>
        <end position="725"/>
    </location>
</feature>
<feature type="transmembrane region" description="Helical" evidence="11">
    <location>
        <begin position="746"/>
        <end position="769"/>
    </location>
</feature>
<evidence type="ECO:0000256" key="10">
    <source>
        <dbReference type="SAM" id="MobiDB-lite"/>
    </source>
</evidence>
<dbReference type="GO" id="GO:0016020">
    <property type="term" value="C:membrane"/>
    <property type="evidence" value="ECO:0007669"/>
    <property type="project" value="UniProtKB-SubCell"/>
</dbReference>
<evidence type="ECO:0000259" key="12">
    <source>
        <dbReference type="Pfam" id="PF00520"/>
    </source>
</evidence>